<organism evidence="1 2">
    <name type="scientific">Cutibacterium equinum</name>
    <dbReference type="NCBI Taxonomy" id="3016342"/>
    <lineage>
        <taxon>Bacteria</taxon>
        <taxon>Bacillati</taxon>
        <taxon>Actinomycetota</taxon>
        <taxon>Actinomycetes</taxon>
        <taxon>Propionibacteriales</taxon>
        <taxon>Propionibacteriaceae</taxon>
        <taxon>Cutibacterium</taxon>
    </lineage>
</organism>
<proteinExistence type="predicted"/>
<gene>
    <name evidence="1" type="ORF">O6R08_03870</name>
</gene>
<evidence type="ECO:0000313" key="1">
    <source>
        <dbReference type="EMBL" id="WCC80635.1"/>
    </source>
</evidence>
<reference evidence="1 2" key="1">
    <citation type="submission" date="2023-01" db="EMBL/GenBank/DDBJ databases">
        <authorList>
            <person name="Lee S.H."/>
            <person name="Jung H.S."/>
            <person name="Yun J.U."/>
        </authorList>
    </citation>
    <scope>NUCLEOTIDE SEQUENCE [LARGE SCALE GENOMIC DNA]</scope>
    <source>
        <strain evidence="1 2">CBA3108</strain>
    </source>
</reference>
<name>A0ABY7R013_9ACTN</name>
<evidence type="ECO:0000313" key="2">
    <source>
        <dbReference type="Proteomes" id="UP001212097"/>
    </source>
</evidence>
<reference evidence="1 2" key="2">
    <citation type="submission" date="2023-06" db="EMBL/GenBank/DDBJ databases">
        <title>The Gram-positive Non-spore-bearing Anaerobic Bacilli of Human Feces.</title>
        <authorList>
            <person name="Eggerth A.H."/>
        </authorList>
    </citation>
    <scope>NUCLEOTIDE SEQUENCE [LARGE SCALE GENOMIC DNA]</scope>
    <source>
        <strain evidence="1 2">CBA3108</strain>
    </source>
</reference>
<keyword evidence="2" id="KW-1185">Reference proteome</keyword>
<dbReference type="EMBL" id="CP115668">
    <property type="protein sequence ID" value="WCC80635.1"/>
    <property type="molecule type" value="Genomic_DNA"/>
</dbReference>
<protein>
    <submittedName>
        <fullName evidence="1">Uncharacterized protein</fullName>
    </submittedName>
</protein>
<sequence length="398" mass="43794">MVAATSVPAFAASPDYSADIEELFNRHTADLKKNNPDAEKVALEFSWHISDQPNGEAGAGALKMTNASNENFRWGDMDVHPTKLGLAYEFAVLNVDTSPVVNETLAGNVHIDGAPIVTPWSLKAGNKQVAQPGDAASVNKNNGPSNHRYGWTDSSYVRAYKRDTLELIDPKNARIDFDLPGVPSEWTTEDGRNVYGALMAFSKKNNEVPLGDRNLKTGKPGASDLGGNGVMRLNAYTLKAPEAARDRASTKSGPVFIAMGIRPIGFAAPTWEDVVTMAKTKHPEFTNAQIESSYRDAYTERTKKWFEPDENGEAETMLGMKFYYLGWGKDYNYGTKPRLSHGEWFWSHEAGNFRSVGAHGGREGNQGGLDGEWANSTEFFNRSLPDVIQEIETRDGVY</sequence>
<dbReference type="Proteomes" id="UP001212097">
    <property type="component" value="Chromosome"/>
</dbReference>
<dbReference type="RefSeq" id="WP_271418815.1">
    <property type="nucleotide sequence ID" value="NZ_CP115668.1"/>
</dbReference>
<accession>A0ABY7R013</accession>